<proteinExistence type="inferred from homology"/>
<evidence type="ECO:0000256" key="1">
    <source>
        <dbReference type="ARBA" id="ARBA00004442"/>
    </source>
</evidence>
<gene>
    <name evidence="8" type="ORF">AWJ14_04705</name>
</gene>
<keyword evidence="3" id="KW-0472">Membrane</keyword>
<evidence type="ECO:0000256" key="5">
    <source>
        <dbReference type="ARBA" id="ARBA00038306"/>
    </source>
</evidence>
<evidence type="ECO:0000256" key="3">
    <source>
        <dbReference type="ARBA" id="ARBA00023136"/>
    </source>
</evidence>
<comment type="subcellular location">
    <subcellularLocation>
        <location evidence="1">Cell outer membrane</location>
    </subcellularLocation>
</comment>
<feature type="domain" description="Outer membrane protein beta-barrel" evidence="7">
    <location>
        <begin position="10"/>
        <end position="204"/>
    </location>
</feature>
<dbReference type="Proteomes" id="UP000094795">
    <property type="component" value="Unassembled WGS sequence"/>
</dbReference>
<dbReference type="STRING" id="1480615.AWJ14_04705"/>
<protein>
    <recommendedName>
        <fullName evidence="7">Outer membrane protein beta-barrel domain-containing protein</fullName>
    </recommendedName>
</protein>
<dbReference type="OrthoDB" id="9815357at2"/>
<feature type="signal peptide" evidence="6">
    <location>
        <begin position="1"/>
        <end position="21"/>
    </location>
</feature>
<evidence type="ECO:0000313" key="9">
    <source>
        <dbReference type="Proteomes" id="UP000094795"/>
    </source>
</evidence>
<reference evidence="8 9" key="1">
    <citation type="submission" date="2015-12" db="EMBL/GenBank/DDBJ databases">
        <authorList>
            <person name="Shamseldin A."/>
            <person name="Moawad H."/>
            <person name="Abd El-Rahim W.M."/>
            <person name="Sadowsky M.J."/>
        </authorList>
    </citation>
    <scope>NUCLEOTIDE SEQUENCE [LARGE SCALE GENOMIC DNA]</scope>
    <source>
        <strain evidence="8 9">JC234</strain>
    </source>
</reference>
<evidence type="ECO:0000313" key="8">
    <source>
        <dbReference type="EMBL" id="OCW59012.1"/>
    </source>
</evidence>
<dbReference type="Pfam" id="PF13505">
    <property type="entry name" value="OMP_b-brl"/>
    <property type="match status" value="1"/>
</dbReference>
<keyword evidence="9" id="KW-1185">Reference proteome</keyword>
<dbReference type="InterPro" id="IPR051692">
    <property type="entry name" value="OMP-like"/>
</dbReference>
<dbReference type="Gene3D" id="2.40.160.20">
    <property type="match status" value="1"/>
</dbReference>
<dbReference type="PANTHER" id="PTHR34001">
    <property type="entry name" value="BLL7405 PROTEIN"/>
    <property type="match status" value="1"/>
</dbReference>
<sequence length="204" mass="21554">MKKTLLASCFLLASAVLPAMAADDIVTQPGFDWSGAYVGVDGGYSWFEGADSFGGQADFDGFLGGLHVGYNVMFDNILLGAEVDGAITNADVTSVFNIETSANWLTSARIRAGFAADRVLFYATGGVSAGGLELTNIGPGITDKNTHVGWVIGAGVEAFVTDTISARLEYQHHEFGKETYNIGGANFEVDGNVDLIKFGVSYHF</sequence>
<accession>A0A1C1YZV8</accession>
<feature type="chain" id="PRO_5008656666" description="Outer membrane protein beta-barrel domain-containing protein" evidence="6">
    <location>
        <begin position="22"/>
        <end position="204"/>
    </location>
</feature>
<dbReference type="InterPro" id="IPR027385">
    <property type="entry name" value="Beta-barrel_OMP"/>
</dbReference>
<keyword evidence="4" id="KW-0998">Cell outer membrane</keyword>
<dbReference type="SUPFAM" id="SSF56925">
    <property type="entry name" value="OMPA-like"/>
    <property type="match status" value="1"/>
</dbReference>
<comment type="similarity">
    <text evidence="5">Belongs to the Omp25/RopB family.</text>
</comment>
<dbReference type="PANTHER" id="PTHR34001:SF3">
    <property type="entry name" value="BLL7405 PROTEIN"/>
    <property type="match status" value="1"/>
</dbReference>
<evidence type="ECO:0000259" key="7">
    <source>
        <dbReference type="Pfam" id="PF13505"/>
    </source>
</evidence>
<dbReference type="RefSeq" id="WP_066175045.1">
    <property type="nucleotide sequence ID" value="NZ_LQZT01000002.1"/>
</dbReference>
<keyword evidence="2 6" id="KW-0732">Signal</keyword>
<dbReference type="EMBL" id="LQZT01000002">
    <property type="protein sequence ID" value="OCW59012.1"/>
    <property type="molecule type" value="Genomic_DNA"/>
</dbReference>
<evidence type="ECO:0000256" key="2">
    <source>
        <dbReference type="ARBA" id="ARBA00022729"/>
    </source>
</evidence>
<dbReference type="AlphaFoldDB" id="A0A1C1YZV8"/>
<dbReference type="InterPro" id="IPR011250">
    <property type="entry name" value="OMP/PagP_B-barrel"/>
</dbReference>
<name>A0A1C1YZV8_9HYPH</name>
<dbReference type="GO" id="GO:0009279">
    <property type="term" value="C:cell outer membrane"/>
    <property type="evidence" value="ECO:0007669"/>
    <property type="project" value="UniProtKB-SubCell"/>
</dbReference>
<evidence type="ECO:0000256" key="6">
    <source>
        <dbReference type="SAM" id="SignalP"/>
    </source>
</evidence>
<comment type="caution">
    <text evidence="8">The sequence shown here is derived from an EMBL/GenBank/DDBJ whole genome shotgun (WGS) entry which is preliminary data.</text>
</comment>
<organism evidence="8 9">
    <name type="scientific">Hoeflea olei</name>
    <dbReference type="NCBI Taxonomy" id="1480615"/>
    <lineage>
        <taxon>Bacteria</taxon>
        <taxon>Pseudomonadati</taxon>
        <taxon>Pseudomonadota</taxon>
        <taxon>Alphaproteobacteria</taxon>
        <taxon>Hyphomicrobiales</taxon>
        <taxon>Rhizobiaceae</taxon>
        <taxon>Hoeflea</taxon>
    </lineage>
</organism>
<evidence type="ECO:0000256" key="4">
    <source>
        <dbReference type="ARBA" id="ARBA00023237"/>
    </source>
</evidence>